<reference evidence="2" key="1">
    <citation type="journal article" date="2018" name="Front. Microbiol.">
        <title>Genome-Based Analysis Reveals the Taxonomy and Diversity of the Family Idiomarinaceae.</title>
        <authorList>
            <person name="Liu Y."/>
            <person name="Lai Q."/>
            <person name="Shao Z."/>
        </authorList>
    </citation>
    <scope>NUCLEOTIDE SEQUENCE [LARGE SCALE GENOMIC DNA]</scope>
    <source>
        <strain evidence="2">c121</strain>
    </source>
</reference>
<protein>
    <recommendedName>
        <fullName evidence="3">RHS repeat-associated core domain-containing protein</fullName>
    </recommendedName>
</protein>
<evidence type="ECO:0000313" key="1">
    <source>
        <dbReference type="EMBL" id="RUO74902.1"/>
    </source>
</evidence>
<proteinExistence type="predicted"/>
<organism evidence="1 2">
    <name type="scientific">Pseudidiomarina sediminum</name>
    <dbReference type="NCBI Taxonomy" id="431675"/>
    <lineage>
        <taxon>Bacteria</taxon>
        <taxon>Pseudomonadati</taxon>
        <taxon>Pseudomonadota</taxon>
        <taxon>Gammaproteobacteria</taxon>
        <taxon>Alteromonadales</taxon>
        <taxon>Idiomarinaceae</taxon>
        <taxon>Pseudidiomarina</taxon>
    </lineage>
</organism>
<dbReference type="Proteomes" id="UP000287022">
    <property type="component" value="Unassembled WGS sequence"/>
</dbReference>
<name>A0A432ZC26_9GAMM</name>
<comment type="caution">
    <text evidence="1">The sequence shown here is derived from an EMBL/GenBank/DDBJ whole genome shotgun (WGS) entry which is preliminary data.</text>
</comment>
<dbReference type="AlphaFoldDB" id="A0A432ZC26"/>
<dbReference type="NCBIfam" id="TIGR03696">
    <property type="entry name" value="Rhs_assc_core"/>
    <property type="match status" value="1"/>
</dbReference>
<dbReference type="InterPro" id="IPR022385">
    <property type="entry name" value="Rhs_assc_core"/>
</dbReference>
<gene>
    <name evidence="1" type="ORF">CWI80_06120</name>
</gene>
<dbReference type="EMBL" id="PIQE01000001">
    <property type="protein sequence ID" value="RUO74902.1"/>
    <property type="molecule type" value="Genomic_DNA"/>
</dbReference>
<keyword evidence="2" id="KW-1185">Reference proteome</keyword>
<evidence type="ECO:0008006" key="3">
    <source>
        <dbReference type="Google" id="ProtNLM"/>
    </source>
</evidence>
<sequence>MKQPSLTATKGRYIQSDPIGLNGGLNTYVYASSNPIIRTDYYGLADCNQQKVEQR</sequence>
<dbReference type="Gene3D" id="2.180.10.10">
    <property type="entry name" value="RHS repeat-associated core"/>
    <property type="match status" value="1"/>
</dbReference>
<accession>A0A432ZC26</accession>
<evidence type="ECO:0000313" key="2">
    <source>
        <dbReference type="Proteomes" id="UP000287022"/>
    </source>
</evidence>